<gene>
    <name evidence="2" type="ORF">KME07_06325</name>
</gene>
<dbReference type="AlphaFoldDB" id="A0A951P9H7"/>
<sequence>MANLSELRAAAGVAGGKHPASDRQKQIASQTIQRVKPWQKSTGPSTPAGKFVASLNVRPKPGRFTLSRLLDSRTAPDFEAECRRVDGLIERVQSSCEELRQLSNDYGVTVRAEVQLVKERRKFPDGAQVVAVYRCRLKLAFGYSEILVLLLGLPERKCLERAALLRLEFDRRIQAIAGLIEESQRKTITSRSLHSQ</sequence>
<evidence type="ECO:0000256" key="1">
    <source>
        <dbReference type="SAM" id="MobiDB-lite"/>
    </source>
</evidence>
<evidence type="ECO:0000313" key="2">
    <source>
        <dbReference type="EMBL" id="MBW4465040.1"/>
    </source>
</evidence>
<accession>A0A951P9H7</accession>
<feature type="compositionally biased region" description="Polar residues" evidence="1">
    <location>
        <begin position="26"/>
        <end position="45"/>
    </location>
</feature>
<reference evidence="2" key="2">
    <citation type="journal article" date="2022" name="Microbiol. Resour. Announc.">
        <title>Metagenome Sequencing to Explore Phylogenomics of Terrestrial Cyanobacteria.</title>
        <authorList>
            <person name="Ward R.D."/>
            <person name="Stajich J.E."/>
            <person name="Johansen J.R."/>
            <person name="Huntemann M."/>
            <person name="Clum A."/>
            <person name="Foster B."/>
            <person name="Foster B."/>
            <person name="Roux S."/>
            <person name="Palaniappan K."/>
            <person name="Varghese N."/>
            <person name="Mukherjee S."/>
            <person name="Reddy T.B.K."/>
            <person name="Daum C."/>
            <person name="Copeland A."/>
            <person name="Chen I.A."/>
            <person name="Ivanova N.N."/>
            <person name="Kyrpides N.C."/>
            <person name="Shapiro N."/>
            <person name="Eloe-Fadrosh E.A."/>
            <person name="Pietrasiak N."/>
        </authorList>
    </citation>
    <scope>NUCLEOTIDE SEQUENCE</scope>
    <source>
        <strain evidence="2">GSE-TBD4-15B</strain>
    </source>
</reference>
<protein>
    <submittedName>
        <fullName evidence="2">Uncharacterized protein</fullName>
    </submittedName>
</protein>
<organism evidence="2 3">
    <name type="scientific">Pegethrix bostrychoides GSE-TBD4-15B</name>
    <dbReference type="NCBI Taxonomy" id="2839662"/>
    <lineage>
        <taxon>Bacteria</taxon>
        <taxon>Bacillati</taxon>
        <taxon>Cyanobacteriota</taxon>
        <taxon>Cyanophyceae</taxon>
        <taxon>Oculatellales</taxon>
        <taxon>Oculatellaceae</taxon>
        <taxon>Pegethrix</taxon>
    </lineage>
</organism>
<dbReference type="Proteomes" id="UP000707356">
    <property type="component" value="Unassembled WGS sequence"/>
</dbReference>
<name>A0A951P9H7_9CYAN</name>
<dbReference type="EMBL" id="JAHHHV010000029">
    <property type="protein sequence ID" value="MBW4465040.1"/>
    <property type="molecule type" value="Genomic_DNA"/>
</dbReference>
<comment type="caution">
    <text evidence="2">The sequence shown here is derived from an EMBL/GenBank/DDBJ whole genome shotgun (WGS) entry which is preliminary data.</text>
</comment>
<evidence type="ECO:0000313" key="3">
    <source>
        <dbReference type="Proteomes" id="UP000707356"/>
    </source>
</evidence>
<proteinExistence type="predicted"/>
<reference evidence="2" key="1">
    <citation type="submission" date="2021-05" db="EMBL/GenBank/DDBJ databases">
        <authorList>
            <person name="Pietrasiak N."/>
            <person name="Ward R."/>
            <person name="Stajich J.E."/>
            <person name="Kurbessoian T."/>
        </authorList>
    </citation>
    <scope>NUCLEOTIDE SEQUENCE</scope>
    <source>
        <strain evidence="2">GSE-TBD4-15B</strain>
    </source>
</reference>
<feature type="region of interest" description="Disordered" evidence="1">
    <location>
        <begin position="9"/>
        <end position="52"/>
    </location>
</feature>